<reference evidence="9 10" key="1">
    <citation type="journal article" date="2013" name="Genome Biol.">
        <title>Draft genome of the mountain pine beetle, Dendroctonus ponderosae Hopkins, a major forest pest.</title>
        <authorList>
            <person name="Keeling C.I."/>
            <person name="Yuen M.M."/>
            <person name="Liao N.Y."/>
            <person name="Docking T.R."/>
            <person name="Chan S.K."/>
            <person name="Taylor G.A."/>
            <person name="Palmquist D.L."/>
            <person name="Jackman S.D."/>
            <person name="Nguyen A."/>
            <person name="Li M."/>
            <person name="Henderson H."/>
            <person name="Janes J.K."/>
            <person name="Zhao Y."/>
            <person name="Pandoh P."/>
            <person name="Moore R."/>
            <person name="Sperling F.A."/>
            <person name="Huber D.P."/>
            <person name="Birol I."/>
            <person name="Jones S.J."/>
            <person name="Bohlmann J."/>
        </authorList>
    </citation>
    <scope>NUCLEOTIDE SEQUENCE</scope>
</reference>
<proteinExistence type="inferred from homology"/>
<evidence type="ECO:0000256" key="7">
    <source>
        <dbReference type="ARBA" id="ARBA00023033"/>
    </source>
</evidence>
<dbReference type="PRINTS" id="PR00385">
    <property type="entry name" value="P450"/>
</dbReference>
<dbReference type="GO" id="GO:0004497">
    <property type="term" value="F:monooxygenase activity"/>
    <property type="evidence" value="ECO:0007669"/>
    <property type="project" value="UniProtKB-KW"/>
</dbReference>
<keyword evidence="3 8" id="KW-0349">Heme</keyword>
<dbReference type="OrthoDB" id="3945418at2759"/>
<accession>U4US21</accession>
<evidence type="ECO:0008006" key="11">
    <source>
        <dbReference type="Google" id="ProtNLM"/>
    </source>
</evidence>
<organism evidence="9 10">
    <name type="scientific">Dendroctonus ponderosae</name>
    <name type="common">Mountain pine beetle</name>
    <dbReference type="NCBI Taxonomy" id="77166"/>
    <lineage>
        <taxon>Eukaryota</taxon>
        <taxon>Metazoa</taxon>
        <taxon>Ecdysozoa</taxon>
        <taxon>Arthropoda</taxon>
        <taxon>Hexapoda</taxon>
        <taxon>Insecta</taxon>
        <taxon>Pterygota</taxon>
        <taxon>Neoptera</taxon>
        <taxon>Endopterygota</taxon>
        <taxon>Coleoptera</taxon>
        <taxon>Polyphaga</taxon>
        <taxon>Cucujiformia</taxon>
        <taxon>Curculionidae</taxon>
        <taxon>Scolytinae</taxon>
        <taxon>Dendroctonus</taxon>
    </lineage>
</organism>
<evidence type="ECO:0000256" key="2">
    <source>
        <dbReference type="ARBA" id="ARBA00010617"/>
    </source>
</evidence>
<keyword evidence="5" id="KW-0560">Oxidoreductase</keyword>
<dbReference type="GO" id="GO:0020037">
    <property type="term" value="F:heme binding"/>
    <property type="evidence" value="ECO:0007669"/>
    <property type="project" value="InterPro"/>
</dbReference>
<dbReference type="Gene3D" id="1.10.630.10">
    <property type="entry name" value="Cytochrome P450"/>
    <property type="match status" value="1"/>
</dbReference>
<dbReference type="STRING" id="77166.U4US21"/>
<evidence type="ECO:0000256" key="1">
    <source>
        <dbReference type="ARBA" id="ARBA00001971"/>
    </source>
</evidence>
<evidence type="ECO:0000256" key="4">
    <source>
        <dbReference type="ARBA" id="ARBA00022723"/>
    </source>
</evidence>
<comment type="cofactor">
    <cofactor evidence="1 8">
        <name>heme</name>
        <dbReference type="ChEBI" id="CHEBI:30413"/>
    </cofactor>
</comment>
<gene>
    <name evidence="9" type="ORF">D910_10172</name>
</gene>
<dbReference type="SUPFAM" id="SSF48264">
    <property type="entry name" value="Cytochrome P450"/>
    <property type="match status" value="1"/>
</dbReference>
<dbReference type="InterPro" id="IPR036396">
    <property type="entry name" value="Cyt_P450_sf"/>
</dbReference>
<dbReference type="InterPro" id="IPR050479">
    <property type="entry name" value="CYP11_CYP27_families"/>
</dbReference>
<evidence type="ECO:0000256" key="6">
    <source>
        <dbReference type="ARBA" id="ARBA00023004"/>
    </source>
</evidence>
<evidence type="ECO:0000256" key="3">
    <source>
        <dbReference type="ARBA" id="ARBA00022617"/>
    </source>
</evidence>
<dbReference type="PRINTS" id="PR00463">
    <property type="entry name" value="EP450I"/>
</dbReference>
<dbReference type="InterPro" id="IPR002401">
    <property type="entry name" value="Cyt_P450_E_grp-I"/>
</dbReference>
<dbReference type="CDD" id="cd11054">
    <property type="entry name" value="CYP24A1-like"/>
    <property type="match status" value="1"/>
</dbReference>
<dbReference type="Pfam" id="PF00067">
    <property type="entry name" value="p450"/>
    <property type="match status" value="1"/>
</dbReference>
<dbReference type="GO" id="GO:0005506">
    <property type="term" value="F:iron ion binding"/>
    <property type="evidence" value="ECO:0007669"/>
    <property type="project" value="InterPro"/>
</dbReference>
<comment type="similarity">
    <text evidence="2">Belongs to the cytochrome P450 family.</text>
</comment>
<dbReference type="PANTHER" id="PTHR24279:SF120">
    <property type="entry name" value="CYTOCHROME P450"/>
    <property type="match status" value="1"/>
</dbReference>
<dbReference type="AlphaFoldDB" id="U4US21"/>
<protein>
    <recommendedName>
        <fullName evidence="11">Cytochrome P450</fullName>
    </recommendedName>
</protein>
<evidence type="ECO:0000256" key="8">
    <source>
        <dbReference type="PIRSR" id="PIRSR602401-1"/>
    </source>
</evidence>
<sequence length="603" mass="67974">MGVARETPSTCGNFVKLCQSLALKITVKMWKFSLNNAKNYKQLRAFYASDAKTATATTTEAQPTIIQMGTTTADVSTTKPPPATPLTLPEMPAISKSLETPSSVQTEKSVCPFDNVPGPQSLKVISQLWSYVPALSTEFTAGTLFQAMNLGNLLSWGGNAKFFQKFFNVYGPVVRLHGPFGGDVLLLSRPEHASIVFQSEGAQPVRACLDSVEKYRLQHRRLRQTGPILMSGPEWEKLHETLEKPLFNSPMQHFKTIDLICDQFVERVFSVRNLQDEMPKTFKNDILKWCLECVCSVTLKRKLGFMDPTGLSPNSDPGQILEGVIGATEAIRKCEYGFHIWKFVKTPAWRSLVKKCDLINSILGKYVERAQSTLREKKDIKSMEDLSIIESLLLKDDILVEDVMTVMLDMLLIGANATAHSISFLLYHLSKAPGCQKKLYDEIMKQPKEITMDSLKNQPYLQACIKESMRLNPPIPILNRVLAKDAVIHKYFIPKGTYVLIAVHLANLREEYFEDAKTFRPERWLSQEISPLAQELQVFASMPFGHGPKSCQAKELAQMEIGLLINKLLKKFYIEYNYGELESSNSLLATPTKPLNFRFVDRV</sequence>
<dbReference type="GO" id="GO:0016705">
    <property type="term" value="F:oxidoreductase activity, acting on paired donors, with incorporation or reduction of molecular oxygen"/>
    <property type="evidence" value="ECO:0007669"/>
    <property type="project" value="InterPro"/>
</dbReference>
<keyword evidence="4 8" id="KW-0479">Metal-binding</keyword>
<dbReference type="PANTHER" id="PTHR24279">
    <property type="entry name" value="CYTOCHROME P450"/>
    <property type="match status" value="1"/>
</dbReference>
<evidence type="ECO:0000313" key="10">
    <source>
        <dbReference type="Proteomes" id="UP000030742"/>
    </source>
</evidence>
<keyword evidence="7" id="KW-0503">Monooxygenase</keyword>
<feature type="binding site" description="axial binding residue" evidence="8">
    <location>
        <position position="551"/>
    </location>
    <ligand>
        <name>heme</name>
        <dbReference type="ChEBI" id="CHEBI:30413"/>
    </ligand>
    <ligandPart>
        <name>Fe</name>
        <dbReference type="ChEBI" id="CHEBI:18248"/>
    </ligandPart>
</feature>
<evidence type="ECO:0000256" key="5">
    <source>
        <dbReference type="ARBA" id="ARBA00023002"/>
    </source>
</evidence>
<dbReference type="EMBL" id="KB632337">
    <property type="protein sequence ID" value="ERL92865.1"/>
    <property type="molecule type" value="Genomic_DNA"/>
</dbReference>
<evidence type="ECO:0000313" key="9">
    <source>
        <dbReference type="EMBL" id="ERL92865.1"/>
    </source>
</evidence>
<keyword evidence="6 8" id="KW-0408">Iron</keyword>
<name>U4US21_DENPD</name>
<dbReference type="InterPro" id="IPR001128">
    <property type="entry name" value="Cyt_P450"/>
</dbReference>
<dbReference type="Proteomes" id="UP000030742">
    <property type="component" value="Unassembled WGS sequence"/>
</dbReference>